<organism evidence="1 2">
    <name type="scientific">Vibrio anguillarum</name>
    <name type="common">Listonella anguillarum</name>
    <dbReference type="NCBI Taxonomy" id="55601"/>
    <lineage>
        <taxon>Bacteria</taxon>
        <taxon>Pseudomonadati</taxon>
        <taxon>Pseudomonadota</taxon>
        <taxon>Gammaproteobacteria</taxon>
        <taxon>Vibrionales</taxon>
        <taxon>Vibrionaceae</taxon>
        <taxon>Vibrio</taxon>
    </lineage>
</organism>
<evidence type="ECO:0000313" key="2">
    <source>
        <dbReference type="Proteomes" id="UP000786185"/>
    </source>
</evidence>
<reference evidence="1" key="1">
    <citation type="journal article" date="2021" name="PeerJ">
        <title>Analysis of 44 Vibrio anguillarum genomes reveals high genetic diversity.</title>
        <authorList>
            <person name="Hansen M.J."/>
            <person name="Dalsgaard I."/>
        </authorList>
    </citation>
    <scope>NUCLEOTIDE SEQUENCE</scope>
    <source>
        <strain evidence="1">850617-1/1</strain>
    </source>
</reference>
<evidence type="ECO:0000313" key="1">
    <source>
        <dbReference type="EMBL" id="MBF4433410.1"/>
    </source>
</evidence>
<proteinExistence type="predicted"/>
<name>A0AAW4B700_VIBAN</name>
<protein>
    <submittedName>
        <fullName evidence="1">Uncharacterized protein</fullName>
    </submittedName>
</protein>
<sequence length="206" mass="23745">MLVLGHHLATELGFSDSCDTLGKWMSHYLAEVMERVECEQNAEKKEEYQQQTIELILKIWEHRRSLNGYAYPLARFKGIIDSLSILSPEANVWERDRLGKYESLAADSFSMIIDLYRTLNFIEFVALKSVRNKRVPHSVLSSEEQRIYDFLTSWAEEELEFRSSESSSSGKEEFADAAECVCAFIDKLCSKLNELKHEISSKDNSV</sequence>
<dbReference type="EMBL" id="SCLC01000001">
    <property type="protein sequence ID" value="MBF4433410.1"/>
    <property type="molecule type" value="Genomic_DNA"/>
</dbReference>
<accession>A0AAW4B700</accession>
<dbReference type="AlphaFoldDB" id="A0AAW4B700"/>
<gene>
    <name evidence="1" type="ORF">ERJ77_02625</name>
</gene>
<comment type="caution">
    <text evidence="1">The sequence shown here is derived from an EMBL/GenBank/DDBJ whole genome shotgun (WGS) entry which is preliminary data.</text>
</comment>
<dbReference type="Proteomes" id="UP000786185">
    <property type="component" value="Unassembled WGS sequence"/>
</dbReference>